<dbReference type="EMBL" id="AM746676">
    <property type="protein sequence ID" value="CAN98845.1"/>
    <property type="molecule type" value="Genomic_DNA"/>
</dbReference>
<evidence type="ECO:0000313" key="2">
    <source>
        <dbReference type="EMBL" id="CAN98845.1"/>
    </source>
</evidence>
<gene>
    <name evidence="2" type="ordered locus">sce8675</name>
</gene>
<dbReference type="Gene3D" id="3.10.350.10">
    <property type="entry name" value="LysM domain"/>
    <property type="match status" value="1"/>
</dbReference>
<dbReference type="InterPro" id="IPR036779">
    <property type="entry name" value="LysM_dom_sf"/>
</dbReference>
<dbReference type="SMART" id="SM00257">
    <property type="entry name" value="LysM"/>
    <property type="match status" value="1"/>
</dbReference>
<organism evidence="2 3">
    <name type="scientific">Sorangium cellulosum (strain So ce56)</name>
    <name type="common">Polyangium cellulosum (strain So ce56)</name>
    <dbReference type="NCBI Taxonomy" id="448385"/>
    <lineage>
        <taxon>Bacteria</taxon>
        <taxon>Pseudomonadati</taxon>
        <taxon>Myxococcota</taxon>
        <taxon>Polyangia</taxon>
        <taxon>Polyangiales</taxon>
        <taxon>Polyangiaceae</taxon>
        <taxon>Sorangium</taxon>
    </lineage>
</organism>
<dbReference type="Pfam" id="PF01476">
    <property type="entry name" value="LysM"/>
    <property type="match status" value="1"/>
</dbReference>
<dbReference type="HOGENOM" id="CLU_610981_0_0_7"/>
<dbReference type="PANTHER" id="PTHR34700:SF4">
    <property type="entry name" value="PHAGE-LIKE ELEMENT PBSX PROTEIN XKDP"/>
    <property type="match status" value="1"/>
</dbReference>
<evidence type="ECO:0000313" key="3">
    <source>
        <dbReference type="Proteomes" id="UP000002139"/>
    </source>
</evidence>
<feature type="domain" description="LysM" evidence="1">
    <location>
        <begin position="297"/>
        <end position="348"/>
    </location>
</feature>
<accession>A9G0C5</accession>
<evidence type="ECO:0000259" key="1">
    <source>
        <dbReference type="PROSITE" id="PS51782"/>
    </source>
</evidence>
<dbReference type="InterPro" id="IPR018392">
    <property type="entry name" value="LysM"/>
</dbReference>
<reference evidence="2 3" key="1">
    <citation type="journal article" date="2007" name="Nat. Biotechnol.">
        <title>Complete genome sequence of the myxobacterium Sorangium cellulosum.</title>
        <authorList>
            <person name="Schneiker S."/>
            <person name="Perlova O."/>
            <person name="Kaiser O."/>
            <person name="Gerth K."/>
            <person name="Alici A."/>
            <person name="Altmeyer M.O."/>
            <person name="Bartels D."/>
            <person name="Bekel T."/>
            <person name="Beyer S."/>
            <person name="Bode E."/>
            <person name="Bode H.B."/>
            <person name="Bolten C.J."/>
            <person name="Choudhuri J.V."/>
            <person name="Doss S."/>
            <person name="Elnakady Y.A."/>
            <person name="Frank B."/>
            <person name="Gaigalat L."/>
            <person name="Goesmann A."/>
            <person name="Groeger C."/>
            <person name="Gross F."/>
            <person name="Jelsbak L."/>
            <person name="Jelsbak L."/>
            <person name="Kalinowski J."/>
            <person name="Kegler C."/>
            <person name="Knauber T."/>
            <person name="Konietzny S."/>
            <person name="Kopp M."/>
            <person name="Krause L."/>
            <person name="Krug D."/>
            <person name="Linke B."/>
            <person name="Mahmud T."/>
            <person name="Martinez-Arias R."/>
            <person name="McHardy A.C."/>
            <person name="Merai M."/>
            <person name="Meyer F."/>
            <person name="Mormann S."/>
            <person name="Munoz-Dorado J."/>
            <person name="Perez J."/>
            <person name="Pradella S."/>
            <person name="Rachid S."/>
            <person name="Raddatz G."/>
            <person name="Rosenau F."/>
            <person name="Rueckert C."/>
            <person name="Sasse F."/>
            <person name="Scharfe M."/>
            <person name="Schuster S.C."/>
            <person name="Suen G."/>
            <person name="Treuner-Lange A."/>
            <person name="Velicer G.J."/>
            <person name="Vorholter F.-J."/>
            <person name="Weissman K.J."/>
            <person name="Welch R.D."/>
            <person name="Wenzel S.C."/>
            <person name="Whitworth D.E."/>
            <person name="Wilhelm S."/>
            <person name="Wittmann C."/>
            <person name="Bloecker H."/>
            <person name="Puehler A."/>
            <person name="Mueller R."/>
        </authorList>
    </citation>
    <scope>NUCLEOTIDE SEQUENCE [LARGE SCALE GENOMIC DNA]</scope>
    <source>
        <strain evidence="3">So ce56</strain>
    </source>
</reference>
<dbReference type="InterPro" id="IPR052196">
    <property type="entry name" value="Bact_Kbp"/>
</dbReference>
<dbReference type="CDD" id="cd00118">
    <property type="entry name" value="LysM"/>
    <property type="match status" value="1"/>
</dbReference>
<protein>
    <recommendedName>
        <fullName evidence="1">LysM domain-containing protein</fullName>
    </recommendedName>
</protein>
<name>A9G0C5_SORC5</name>
<dbReference type="KEGG" id="scl:sce8675"/>
<keyword evidence="3" id="KW-1185">Reference proteome</keyword>
<sequence>MLRARDAPAEPAGAHLEPIPAVFASLAVDDWRDDHVRVLQDMFCELTFSSWSSLLAYDQRAVREMISVRLREALRRGELVAFREARTPASFVPRGVGAKTPEPRQPPLETPATLSFYEITLLDELDAPIAGVRFSMRTPAGTFTRTTDARGVARVDDLPPGIGNASVVGLAELRERLKVRERKPRRTAPPPDGDAWHIRTLARALDPITVPSGERQHLMLVTRTDVFALVAGWERLSLADAAGPWTFHGGTETVLSLHADSAERKVQVLGQPFSLPEFLPPKNDPLPGEAERWKPPNIYIVQPGDTLSLIAARHLGAVNRWGEIWARNRASYEGRSPDIIYPGDRFVMPDDALPPWLRAASIDAPPQPAGDLTAPEWLSIAVDWIHAALFDKDFDAVISLLESLPIEPSPPPVQAPTPIVEDLIFRAHLTHLAFEGQVDPPYSASEEG</sequence>
<dbReference type="PANTHER" id="PTHR34700">
    <property type="entry name" value="POTASSIUM BINDING PROTEIN KBP"/>
    <property type="match status" value="1"/>
</dbReference>
<proteinExistence type="predicted"/>
<dbReference type="Proteomes" id="UP000002139">
    <property type="component" value="Chromosome"/>
</dbReference>
<dbReference type="AlphaFoldDB" id="A9G0C5"/>
<dbReference type="PROSITE" id="PS51782">
    <property type="entry name" value="LYSM"/>
    <property type="match status" value="1"/>
</dbReference>